<evidence type="ECO:0000256" key="6">
    <source>
        <dbReference type="SAM" id="Phobius"/>
    </source>
</evidence>
<dbReference type="KEGG" id="adin:H7849_09200"/>
<evidence type="ECO:0000256" key="3">
    <source>
        <dbReference type="ARBA" id="ARBA00022989"/>
    </source>
</evidence>
<name>A0A7G8BND6_9BACT</name>
<evidence type="ECO:0000256" key="5">
    <source>
        <dbReference type="SAM" id="MobiDB-lite"/>
    </source>
</evidence>
<evidence type="ECO:0000259" key="7">
    <source>
        <dbReference type="Pfam" id="PF03544"/>
    </source>
</evidence>
<organism evidence="8 9">
    <name type="scientific">Alloacidobacterium dinghuense</name>
    <dbReference type="NCBI Taxonomy" id="2763107"/>
    <lineage>
        <taxon>Bacteria</taxon>
        <taxon>Pseudomonadati</taxon>
        <taxon>Acidobacteriota</taxon>
        <taxon>Terriglobia</taxon>
        <taxon>Terriglobales</taxon>
        <taxon>Acidobacteriaceae</taxon>
        <taxon>Alloacidobacterium</taxon>
    </lineage>
</organism>
<keyword evidence="3 6" id="KW-1133">Transmembrane helix</keyword>
<evidence type="ECO:0000313" key="8">
    <source>
        <dbReference type="EMBL" id="QNI34056.1"/>
    </source>
</evidence>
<dbReference type="InterPro" id="IPR006260">
    <property type="entry name" value="TonB/TolA_C"/>
</dbReference>
<dbReference type="EMBL" id="CP060394">
    <property type="protein sequence ID" value="QNI34056.1"/>
    <property type="molecule type" value="Genomic_DNA"/>
</dbReference>
<sequence>MRSLFQNVEQSQERIRRTAGFSIGFHALLLALIIVGSIHLRRTVIFRPLTQGSSQQIAVVAVSRGALAAVLSAENPTLPEKSQSPRIIPTHHPTPALAKRTPALPAPEPAHPVEGKSSAGISNPGVTGQGSDAQSMYPAYPTVSPSPQVKDRSLLPQTDQKVVVDVDLGADGKVQQATLVSGLGNALDQIVLDTVRGWQFHPAMLNGQSVPSRMELVFPFNRNYPDAE</sequence>
<dbReference type="InterPro" id="IPR037682">
    <property type="entry name" value="TonB_C"/>
</dbReference>
<keyword evidence="4 6" id="KW-0472">Membrane</keyword>
<dbReference type="GO" id="GO:0055085">
    <property type="term" value="P:transmembrane transport"/>
    <property type="evidence" value="ECO:0007669"/>
    <property type="project" value="InterPro"/>
</dbReference>
<accession>A0A7G8BND6</accession>
<comment type="subcellular location">
    <subcellularLocation>
        <location evidence="1">Membrane</location>
        <topology evidence="1">Single-pass membrane protein</topology>
    </subcellularLocation>
</comment>
<dbReference type="Pfam" id="PF03544">
    <property type="entry name" value="TonB_C"/>
    <property type="match status" value="1"/>
</dbReference>
<feature type="compositionally biased region" description="Polar residues" evidence="5">
    <location>
        <begin position="119"/>
        <end position="134"/>
    </location>
</feature>
<dbReference type="RefSeq" id="WP_186745900.1">
    <property type="nucleotide sequence ID" value="NZ_CP060394.1"/>
</dbReference>
<evidence type="ECO:0000256" key="4">
    <source>
        <dbReference type="ARBA" id="ARBA00023136"/>
    </source>
</evidence>
<dbReference type="SUPFAM" id="SSF74653">
    <property type="entry name" value="TolA/TonB C-terminal domain"/>
    <property type="match status" value="1"/>
</dbReference>
<feature type="domain" description="TonB C-terminal" evidence="7">
    <location>
        <begin position="161"/>
        <end position="220"/>
    </location>
</feature>
<dbReference type="GO" id="GO:0016020">
    <property type="term" value="C:membrane"/>
    <property type="evidence" value="ECO:0007669"/>
    <property type="project" value="UniProtKB-SubCell"/>
</dbReference>
<dbReference type="NCBIfam" id="TIGR01352">
    <property type="entry name" value="tonB_Cterm"/>
    <property type="match status" value="1"/>
</dbReference>
<protein>
    <submittedName>
        <fullName evidence="8">TonB family protein</fullName>
    </submittedName>
</protein>
<proteinExistence type="predicted"/>
<dbReference type="Gene3D" id="3.30.1150.10">
    <property type="match status" value="1"/>
</dbReference>
<keyword evidence="9" id="KW-1185">Reference proteome</keyword>
<feature type="transmembrane region" description="Helical" evidence="6">
    <location>
        <begin position="21"/>
        <end position="40"/>
    </location>
</feature>
<evidence type="ECO:0000313" key="9">
    <source>
        <dbReference type="Proteomes" id="UP000515312"/>
    </source>
</evidence>
<dbReference type="Proteomes" id="UP000515312">
    <property type="component" value="Chromosome"/>
</dbReference>
<feature type="region of interest" description="Disordered" evidence="5">
    <location>
        <begin position="75"/>
        <end position="151"/>
    </location>
</feature>
<reference evidence="8 9" key="1">
    <citation type="submission" date="2020-08" db="EMBL/GenBank/DDBJ databases">
        <title>Edaphobacter telluris sp. nov. and Acidobacterium dinghuensis sp. nov., two acidobacteria isolated from forest soil.</title>
        <authorList>
            <person name="Fu J."/>
            <person name="Qiu L."/>
        </authorList>
    </citation>
    <scope>NUCLEOTIDE SEQUENCE [LARGE SCALE GENOMIC DNA]</scope>
    <source>
        <strain evidence="8">4Y35</strain>
    </source>
</reference>
<keyword evidence="2 6" id="KW-0812">Transmembrane</keyword>
<evidence type="ECO:0000256" key="2">
    <source>
        <dbReference type="ARBA" id="ARBA00022692"/>
    </source>
</evidence>
<gene>
    <name evidence="8" type="ORF">H7849_09200</name>
</gene>
<dbReference type="AlphaFoldDB" id="A0A7G8BND6"/>
<evidence type="ECO:0000256" key="1">
    <source>
        <dbReference type="ARBA" id="ARBA00004167"/>
    </source>
</evidence>